<dbReference type="SUPFAM" id="SSF46785">
    <property type="entry name" value="Winged helix' DNA-binding domain"/>
    <property type="match status" value="1"/>
</dbReference>
<dbReference type="EMBL" id="JBBHJZ010000002">
    <property type="protein sequence ID" value="MEJ5976889.1"/>
    <property type="molecule type" value="Genomic_DNA"/>
</dbReference>
<evidence type="ECO:0000256" key="1">
    <source>
        <dbReference type="ARBA" id="ARBA00006479"/>
    </source>
</evidence>
<accession>A0ABU8RUX4</accession>
<dbReference type="InterPro" id="IPR036388">
    <property type="entry name" value="WH-like_DNA-bd_sf"/>
</dbReference>
<evidence type="ECO:0000313" key="3">
    <source>
        <dbReference type="Proteomes" id="UP001361239"/>
    </source>
</evidence>
<sequence length="387" mass="41655">MSDQAYNRLSVLKKLRAAEPISRTDLAQLSGLNGGTITAIVRDLVERGLIVEERIGSPRGRPRVNLRINPEGAFVVGATMSDDGKLLAEIVDLRGQSVSSHVADAPPLRRLADLAEAFSATIATAIAAGPIPRAQISQVGIGLPAIVVGETGVVELFETFEGAPFAFAEAIERDLRIPTRIDNNNNILARSEHWFGDGGVDDFTLVVFDLGLGGTRYQAGQLLIGSHGIEAEFGHTKIVPEGGRPCHCGGRGCLQAYSSVSAIVFQACELRGEPRPGIDQLRRRFADVVDAAQAGDPDMAELFARAGRLLGRGLANHVNMQDPERIVVLAKSRELIDLVAAPFFAALHEDTLPVLRDGDRVTFKQMDDSSYARGAAAMVLEQLYQFR</sequence>
<dbReference type="InterPro" id="IPR000600">
    <property type="entry name" value="ROK"/>
</dbReference>
<proteinExistence type="inferred from homology"/>
<dbReference type="Pfam" id="PF00480">
    <property type="entry name" value="ROK"/>
    <property type="match status" value="1"/>
</dbReference>
<dbReference type="Proteomes" id="UP001361239">
    <property type="component" value="Unassembled WGS sequence"/>
</dbReference>
<dbReference type="SUPFAM" id="SSF53067">
    <property type="entry name" value="Actin-like ATPase domain"/>
    <property type="match status" value="1"/>
</dbReference>
<comment type="caution">
    <text evidence="2">The sequence shown here is derived from an EMBL/GenBank/DDBJ whole genome shotgun (WGS) entry which is preliminary data.</text>
</comment>
<evidence type="ECO:0000313" key="2">
    <source>
        <dbReference type="EMBL" id="MEJ5976889.1"/>
    </source>
</evidence>
<dbReference type="InterPro" id="IPR036390">
    <property type="entry name" value="WH_DNA-bd_sf"/>
</dbReference>
<dbReference type="InterPro" id="IPR043129">
    <property type="entry name" value="ATPase_NBD"/>
</dbReference>
<dbReference type="Gene3D" id="1.10.10.10">
    <property type="entry name" value="Winged helix-like DNA-binding domain superfamily/Winged helix DNA-binding domain"/>
    <property type="match status" value="1"/>
</dbReference>
<dbReference type="Gene3D" id="3.30.420.40">
    <property type="match status" value="2"/>
</dbReference>
<reference evidence="2 3" key="1">
    <citation type="submission" date="2024-03" db="EMBL/GenBank/DDBJ databases">
        <authorList>
            <person name="Jo J.-H."/>
        </authorList>
    </citation>
    <scope>NUCLEOTIDE SEQUENCE [LARGE SCALE GENOMIC DNA]</scope>
    <source>
        <strain evidence="2 3">PS1R-30</strain>
    </source>
</reference>
<dbReference type="PANTHER" id="PTHR18964">
    <property type="entry name" value="ROK (REPRESSOR, ORF, KINASE) FAMILY"/>
    <property type="match status" value="1"/>
</dbReference>
<comment type="similarity">
    <text evidence="1">Belongs to the ROK (NagC/XylR) family.</text>
</comment>
<dbReference type="PANTHER" id="PTHR18964:SF149">
    <property type="entry name" value="BIFUNCTIONAL UDP-N-ACETYLGLUCOSAMINE 2-EPIMERASE_N-ACETYLMANNOSAMINE KINASE"/>
    <property type="match status" value="1"/>
</dbReference>
<protein>
    <submittedName>
        <fullName evidence="2">ROK family transcriptional regulator</fullName>
    </submittedName>
</protein>
<keyword evidence="3" id="KW-1185">Reference proteome</keyword>
<gene>
    <name evidence="2" type="ORF">WG901_09610</name>
</gene>
<organism evidence="2 3">
    <name type="scientific">Novosphingobium anseongense</name>
    <dbReference type="NCBI Taxonomy" id="3133436"/>
    <lineage>
        <taxon>Bacteria</taxon>
        <taxon>Pseudomonadati</taxon>
        <taxon>Pseudomonadota</taxon>
        <taxon>Alphaproteobacteria</taxon>
        <taxon>Sphingomonadales</taxon>
        <taxon>Sphingomonadaceae</taxon>
        <taxon>Novosphingobium</taxon>
    </lineage>
</organism>
<dbReference type="Pfam" id="PF13412">
    <property type="entry name" value="HTH_24"/>
    <property type="match status" value="1"/>
</dbReference>
<name>A0ABU8RUX4_9SPHN</name>
<dbReference type="RefSeq" id="WP_339586848.1">
    <property type="nucleotide sequence ID" value="NZ_JBBHJZ010000002.1"/>
</dbReference>